<dbReference type="EMBL" id="JAGSPC010000001">
    <property type="protein sequence ID" value="MBV7259012.1"/>
    <property type="molecule type" value="Genomic_DNA"/>
</dbReference>
<accession>A0A9X1JP33</accession>
<evidence type="ECO:0000313" key="2">
    <source>
        <dbReference type="Proteomes" id="UP001138681"/>
    </source>
</evidence>
<dbReference type="RefSeq" id="WP_218404265.1">
    <property type="nucleotide sequence ID" value="NZ_JAGSPC010000001.1"/>
</dbReference>
<sequence length="219" mass="24727">MQQRVEEFQKRLSYLAANYSFCKQISEGRQSFNDSIETIGRSLTRKRRSSLELKRVHLVIEVEITKRARILAEPESREVRQSDIDNAAAELLGSLSKLRGAPKNGSLRYHVAGLIALIQQFSGHPVLAHRGKPGEYAPHFVSGVSQIVPHFFEQVDPKVRLMTLVECAISIRTEYAGKRLDFLDLFPMYGTVVDSKGELRPGPGIEIKAFDKNISLYSR</sequence>
<dbReference type="Proteomes" id="UP001138681">
    <property type="component" value="Unassembled WGS sequence"/>
</dbReference>
<comment type="caution">
    <text evidence="1">The sequence shown here is derived from an EMBL/GenBank/DDBJ whole genome shotgun (WGS) entry which is preliminary data.</text>
</comment>
<reference evidence="1" key="1">
    <citation type="submission" date="2021-04" db="EMBL/GenBank/DDBJ databases">
        <authorList>
            <person name="Pira H."/>
            <person name="Risdian C."/>
            <person name="Wink J."/>
        </authorList>
    </citation>
    <scope>NUCLEOTIDE SEQUENCE</scope>
    <source>
        <strain evidence="1">WH158</strain>
    </source>
</reference>
<organism evidence="1 2">
    <name type="scientific">Erythrobacter crassostreae</name>
    <dbReference type="NCBI Taxonomy" id="2828328"/>
    <lineage>
        <taxon>Bacteria</taxon>
        <taxon>Pseudomonadati</taxon>
        <taxon>Pseudomonadota</taxon>
        <taxon>Alphaproteobacteria</taxon>
        <taxon>Sphingomonadales</taxon>
        <taxon>Erythrobacteraceae</taxon>
        <taxon>Erythrobacter/Porphyrobacter group</taxon>
        <taxon>Erythrobacter</taxon>
    </lineage>
</organism>
<name>A0A9X1JP33_9SPHN</name>
<protein>
    <submittedName>
        <fullName evidence="1">Uncharacterized protein</fullName>
    </submittedName>
</protein>
<keyword evidence="2" id="KW-1185">Reference proteome</keyword>
<gene>
    <name evidence="1" type="ORF">KCG46_05400</name>
</gene>
<evidence type="ECO:0000313" key="1">
    <source>
        <dbReference type="EMBL" id="MBV7259012.1"/>
    </source>
</evidence>
<proteinExistence type="predicted"/>
<dbReference type="AlphaFoldDB" id="A0A9X1JP33"/>